<dbReference type="PANTHER" id="PTHR40393:SF1">
    <property type="entry name" value="LYSINE BIOSYNTHESIS PROTEIN-RELATED"/>
    <property type="match status" value="1"/>
</dbReference>
<evidence type="ECO:0008006" key="3">
    <source>
        <dbReference type="Google" id="ProtNLM"/>
    </source>
</evidence>
<dbReference type="Proteomes" id="UP000001037">
    <property type="component" value="Chromosome"/>
</dbReference>
<dbReference type="EMBL" id="CP002838">
    <property type="protein sequence ID" value="AEM38608.1"/>
    <property type="molecule type" value="Genomic_DNA"/>
</dbReference>
<dbReference type="KEGG" id="pfm:Pyrfu_0739"/>
<accession>G0EDC3</accession>
<dbReference type="eggNOG" id="arCOG01588">
    <property type="taxonomic scope" value="Archaea"/>
</dbReference>
<keyword evidence="2" id="KW-1185">Reference proteome</keyword>
<protein>
    <recommendedName>
        <fullName evidence="3">Sulfonate ABC transporter</fullName>
    </recommendedName>
</protein>
<dbReference type="InterPro" id="IPR005906">
    <property type="entry name" value="LysW"/>
</dbReference>
<proteinExistence type="predicted"/>
<evidence type="ECO:0000313" key="2">
    <source>
        <dbReference type="Proteomes" id="UP000001037"/>
    </source>
</evidence>
<dbReference type="OrthoDB" id="14378at2157"/>
<dbReference type="NCBIfam" id="NF041070">
    <property type="entry name" value="carrier_LysW_Arch"/>
    <property type="match status" value="1"/>
</dbReference>
<gene>
    <name evidence="1" type="ordered locus">Pyrfu_0739</name>
</gene>
<organism evidence="1 2">
    <name type="scientific">Pyrolobus fumarii (strain DSM 11204 / 1A)</name>
    <dbReference type="NCBI Taxonomy" id="694429"/>
    <lineage>
        <taxon>Archaea</taxon>
        <taxon>Thermoproteota</taxon>
        <taxon>Thermoprotei</taxon>
        <taxon>Desulfurococcales</taxon>
        <taxon>Pyrodictiaceae</taxon>
        <taxon>Pyrolobus</taxon>
    </lineage>
</organism>
<dbReference type="AlphaFoldDB" id="G0EDC3"/>
<dbReference type="STRING" id="694429.Pyrfu_0739"/>
<name>G0EDC3_PYRF1</name>
<dbReference type="HOGENOM" id="CLU_195720_1_0_2"/>
<dbReference type="InParanoid" id="G0EDC3"/>
<dbReference type="PANTHER" id="PTHR40393">
    <property type="entry name" value="LYSINE BIOSYNTHESIS PROTEIN-RELATED-RELATED"/>
    <property type="match status" value="1"/>
</dbReference>
<dbReference type="GeneID" id="11139207"/>
<dbReference type="Gene3D" id="2.20.28.160">
    <property type="match status" value="1"/>
</dbReference>
<dbReference type="Pfam" id="PF21344">
    <property type="entry name" value="Zn_ribbon_LysW"/>
    <property type="match status" value="1"/>
</dbReference>
<dbReference type="CDD" id="cd13946">
    <property type="entry name" value="LysW"/>
    <property type="match status" value="1"/>
</dbReference>
<dbReference type="RefSeq" id="WP_014026285.1">
    <property type="nucleotide sequence ID" value="NC_015931.1"/>
</dbReference>
<evidence type="ECO:0000313" key="1">
    <source>
        <dbReference type="EMBL" id="AEM38608.1"/>
    </source>
</evidence>
<reference evidence="1 2" key="1">
    <citation type="journal article" date="2011" name="Stand. Genomic Sci.">
        <title>Complete genome sequence of the hyperthermophilic chemolithoautotroph Pyrolobus fumarii type strain (1A).</title>
        <authorList>
            <person name="Anderson I."/>
            <person name="Goker M."/>
            <person name="Nolan M."/>
            <person name="Lucas S."/>
            <person name="Hammon N."/>
            <person name="Deshpande S."/>
            <person name="Cheng J.F."/>
            <person name="Tapia R."/>
            <person name="Han C."/>
            <person name="Goodwin L."/>
            <person name="Pitluck S."/>
            <person name="Huntemann M."/>
            <person name="Liolios K."/>
            <person name="Ivanova N."/>
            <person name="Pagani I."/>
            <person name="Mavromatis K."/>
            <person name="Ovchinikova G."/>
            <person name="Pati A."/>
            <person name="Chen A."/>
            <person name="Palaniappan K."/>
            <person name="Land M."/>
            <person name="Hauser L."/>
            <person name="Brambilla E.M."/>
            <person name="Huber H."/>
            <person name="Yasawong M."/>
            <person name="Rohde M."/>
            <person name="Spring S."/>
            <person name="Abt B."/>
            <person name="Sikorski J."/>
            <person name="Wirth R."/>
            <person name="Detter J.C."/>
            <person name="Woyke T."/>
            <person name="Bristow J."/>
            <person name="Eisen J.A."/>
            <person name="Markowitz V."/>
            <person name="Hugenholtz P."/>
            <person name="Kyrpides N.C."/>
            <person name="Klenk H.P."/>
            <person name="Lapidus A."/>
        </authorList>
    </citation>
    <scope>NUCLEOTIDE SEQUENCE [LARGE SCALE GENOMIC DNA]</scope>
    <source>
        <strain evidence="2">DSM 11204 / 1A</strain>
    </source>
</reference>
<sequence>MAKKAVCPICGGDVELPDNVMDGEIVEHDCGAMLVVRIRDGNVVLEQLERVEEDWGE</sequence>